<evidence type="ECO:0000259" key="8">
    <source>
        <dbReference type="Pfam" id="PF00728"/>
    </source>
</evidence>
<dbReference type="GO" id="GO:0005975">
    <property type="term" value="P:carbohydrate metabolic process"/>
    <property type="evidence" value="ECO:0007669"/>
    <property type="project" value="InterPro"/>
</dbReference>
<feature type="domain" description="Glycoside hydrolase family 20 catalytic" evidence="8">
    <location>
        <begin position="168"/>
        <end position="441"/>
    </location>
</feature>
<evidence type="ECO:0000256" key="4">
    <source>
        <dbReference type="ARBA" id="ARBA00022801"/>
    </source>
</evidence>
<dbReference type="PRINTS" id="PR00738">
    <property type="entry name" value="GLHYDRLASE20"/>
</dbReference>
<organism evidence="10 11">
    <name type="scientific">Nocardia yunnanensis</name>
    <dbReference type="NCBI Taxonomy" id="2382165"/>
    <lineage>
        <taxon>Bacteria</taxon>
        <taxon>Bacillati</taxon>
        <taxon>Actinomycetota</taxon>
        <taxon>Actinomycetes</taxon>
        <taxon>Mycobacteriales</taxon>
        <taxon>Nocardiaceae</taxon>
        <taxon>Nocardia</taxon>
    </lineage>
</organism>
<evidence type="ECO:0000256" key="6">
    <source>
        <dbReference type="PIRSR" id="PIRSR625705-1"/>
    </source>
</evidence>
<dbReference type="InterPro" id="IPR015883">
    <property type="entry name" value="Glyco_hydro_20_cat"/>
</dbReference>
<comment type="catalytic activity">
    <reaction evidence="1">
        <text>Hydrolysis of terminal non-reducing N-acetyl-D-hexosamine residues in N-acetyl-beta-D-hexosaminides.</text>
        <dbReference type="EC" id="3.2.1.52"/>
    </reaction>
</comment>
<keyword evidence="4 10" id="KW-0378">Hydrolase</keyword>
<evidence type="ECO:0000256" key="5">
    <source>
        <dbReference type="ARBA" id="ARBA00023295"/>
    </source>
</evidence>
<evidence type="ECO:0000313" key="11">
    <source>
        <dbReference type="Proteomes" id="UP000267164"/>
    </source>
</evidence>
<reference evidence="10 11" key="1">
    <citation type="submission" date="2018-09" db="EMBL/GenBank/DDBJ databases">
        <title>Nocardia yunnanensis sp. nov., an actinomycete isolated from a soil sample.</title>
        <authorList>
            <person name="Zhang J."/>
        </authorList>
    </citation>
    <scope>NUCLEOTIDE SEQUENCE [LARGE SCALE GENOMIC DNA]</scope>
    <source>
        <strain evidence="10 11">CFHS0054</strain>
    </source>
</reference>
<evidence type="ECO:0000313" key="10">
    <source>
        <dbReference type="EMBL" id="AYF72989.1"/>
    </source>
</evidence>
<comment type="similarity">
    <text evidence="2">Belongs to the glycosyl hydrolase 20 family.</text>
</comment>
<feature type="chain" id="PRO_5038829760" description="beta-N-acetylhexosaminidase" evidence="7">
    <location>
        <begin position="36"/>
        <end position="528"/>
    </location>
</feature>
<evidence type="ECO:0000256" key="3">
    <source>
        <dbReference type="ARBA" id="ARBA00012663"/>
    </source>
</evidence>
<dbReference type="GO" id="GO:0004563">
    <property type="term" value="F:beta-N-acetylhexosaminidase activity"/>
    <property type="evidence" value="ECO:0007669"/>
    <property type="project" value="UniProtKB-EC"/>
</dbReference>
<dbReference type="Gene3D" id="3.30.379.10">
    <property type="entry name" value="Chitobiase/beta-hexosaminidase domain 2-like"/>
    <property type="match status" value="1"/>
</dbReference>
<evidence type="ECO:0000256" key="2">
    <source>
        <dbReference type="ARBA" id="ARBA00006285"/>
    </source>
</evidence>
<dbReference type="EC" id="3.2.1.52" evidence="3"/>
<evidence type="ECO:0000259" key="9">
    <source>
        <dbReference type="Pfam" id="PF02838"/>
    </source>
</evidence>
<gene>
    <name evidence="10" type="ORF">D7D52_02890</name>
</gene>
<accession>A0A386Z931</accession>
<dbReference type="Pfam" id="PF02838">
    <property type="entry name" value="Glyco_hydro_20b"/>
    <property type="match status" value="1"/>
</dbReference>
<protein>
    <recommendedName>
        <fullName evidence="3">beta-N-acetylhexosaminidase</fullName>
        <ecNumber evidence="3">3.2.1.52</ecNumber>
    </recommendedName>
</protein>
<dbReference type="Gene3D" id="3.20.20.80">
    <property type="entry name" value="Glycosidases"/>
    <property type="match status" value="1"/>
</dbReference>
<feature type="active site" description="Proton donor" evidence="6">
    <location>
        <position position="326"/>
    </location>
</feature>
<dbReference type="EMBL" id="CP032568">
    <property type="protein sequence ID" value="AYF72989.1"/>
    <property type="molecule type" value="Genomic_DNA"/>
</dbReference>
<dbReference type="InterPro" id="IPR017853">
    <property type="entry name" value="GH"/>
</dbReference>
<dbReference type="OrthoDB" id="9763537at2"/>
<dbReference type="GO" id="GO:0030203">
    <property type="term" value="P:glycosaminoglycan metabolic process"/>
    <property type="evidence" value="ECO:0007669"/>
    <property type="project" value="TreeGrafter"/>
</dbReference>
<keyword evidence="11" id="KW-1185">Reference proteome</keyword>
<dbReference type="GO" id="GO:0016020">
    <property type="term" value="C:membrane"/>
    <property type="evidence" value="ECO:0007669"/>
    <property type="project" value="TreeGrafter"/>
</dbReference>
<dbReference type="Proteomes" id="UP000267164">
    <property type="component" value="Chromosome"/>
</dbReference>
<name>A0A386Z931_9NOCA</name>
<dbReference type="PANTHER" id="PTHR22600:SF57">
    <property type="entry name" value="BETA-N-ACETYLHEXOSAMINIDASE"/>
    <property type="match status" value="1"/>
</dbReference>
<evidence type="ECO:0000256" key="7">
    <source>
        <dbReference type="SAM" id="SignalP"/>
    </source>
</evidence>
<sequence length="528" mass="57803">MMRGNSFPFGRRIRLGAACLTAVLSWTAVHLPAARADPIVTQQLPITVPSIQHWEPDAGSSGFVLASDSHIVTTGEFGETAQLLAQDLMRAGKPISVTEGGDLPGDIVLRHGDTGTPRAESYRIDISDRLTITAADAAGMVHGTQTAWQWLRQRTDLPGGAAMDWPNYPERGLMLDTGREFFPVDWVKARIREAAYLRMNLLQLHLSDSQGFRLESGSHPEITSPEHYSAADLREILDYAHAYAIEIVPEIDMPSHMNAVLARHQDLVLRPVRTTPQDAVLDATIAGGIGGKIDLTNPLAYQLISDILHEFVPMFPGRYWHLGCDEYVSDFTRYPQLGDYATRTFGPDAGPGDVLVGFADWAADIVESLGKTPRVWNDGFDHARLLTPKPELVVQYWSASGGGLPWLPGGRTPEEFARAGHPILNAAFTPTYFTTGGVGAALNAPPELLWAWDPQLFVDGQRLPEPERSLLRGSMLFLWCDDPAALTPDQIVPPLLARLPIMAQQLWSGTGGLAYPEFVARTAAVAWP</sequence>
<dbReference type="InterPro" id="IPR025705">
    <property type="entry name" value="Beta_hexosaminidase_sua/sub"/>
</dbReference>
<dbReference type="PANTHER" id="PTHR22600">
    <property type="entry name" value="BETA-HEXOSAMINIDASE"/>
    <property type="match status" value="1"/>
</dbReference>
<dbReference type="AlphaFoldDB" id="A0A386Z931"/>
<dbReference type="SUPFAM" id="SSF55545">
    <property type="entry name" value="beta-N-acetylhexosaminidase-like domain"/>
    <property type="match status" value="1"/>
</dbReference>
<proteinExistence type="inferred from homology"/>
<dbReference type="SUPFAM" id="SSF51445">
    <property type="entry name" value="(Trans)glycosidases"/>
    <property type="match status" value="1"/>
</dbReference>
<keyword evidence="5" id="KW-0326">Glycosidase</keyword>
<dbReference type="KEGG" id="nyu:D7D52_02890"/>
<dbReference type="InterPro" id="IPR015882">
    <property type="entry name" value="HEX_bac_N"/>
</dbReference>
<feature type="domain" description="Beta-hexosaminidase bacterial type N-terminal" evidence="9">
    <location>
        <begin position="47"/>
        <end position="165"/>
    </location>
</feature>
<dbReference type="Pfam" id="PF00728">
    <property type="entry name" value="Glyco_hydro_20"/>
    <property type="match status" value="1"/>
</dbReference>
<evidence type="ECO:0000256" key="1">
    <source>
        <dbReference type="ARBA" id="ARBA00001231"/>
    </source>
</evidence>
<keyword evidence="7" id="KW-0732">Signal</keyword>
<dbReference type="InterPro" id="IPR029018">
    <property type="entry name" value="Hex-like_dom2"/>
</dbReference>
<feature type="signal peptide" evidence="7">
    <location>
        <begin position="1"/>
        <end position="35"/>
    </location>
</feature>